<dbReference type="Gene3D" id="2.60.450.10">
    <property type="entry name" value="Lipopolysaccharide (LPS) transport protein A like domain"/>
    <property type="match status" value="1"/>
</dbReference>
<evidence type="ECO:0000256" key="2">
    <source>
        <dbReference type="ARBA" id="ARBA00022729"/>
    </source>
</evidence>
<dbReference type="HAMAP" id="MF_01914">
    <property type="entry name" value="LPS_assembly_LptA"/>
    <property type="match status" value="1"/>
</dbReference>
<dbReference type="Pfam" id="PF03968">
    <property type="entry name" value="LptD_N"/>
    <property type="match status" value="1"/>
</dbReference>
<dbReference type="AlphaFoldDB" id="A0A2I7N8D2"/>
<dbReference type="GO" id="GO:0017089">
    <property type="term" value="F:glycolipid transfer activity"/>
    <property type="evidence" value="ECO:0007669"/>
    <property type="project" value="TreeGrafter"/>
</dbReference>
<feature type="chain" id="PRO_5014481395" description="Lipopolysaccharide export system protein LptA" evidence="4">
    <location>
        <begin position="23"/>
        <end position="181"/>
    </location>
</feature>
<dbReference type="NCBIfam" id="TIGR03002">
    <property type="entry name" value="outer_YhbN_LptA"/>
    <property type="match status" value="1"/>
</dbReference>
<organism evidence="6 7">
    <name type="scientific">Aquella oligotrophica</name>
    <dbReference type="NCBI Taxonomy" id="2067065"/>
    <lineage>
        <taxon>Bacteria</taxon>
        <taxon>Pseudomonadati</taxon>
        <taxon>Pseudomonadota</taxon>
        <taxon>Betaproteobacteria</taxon>
        <taxon>Neisseriales</taxon>
        <taxon>Neisseriaceae</taxon>
        <taxon>Aquella</taxon>
    </lineage>
</organism>
<dbReference type="PANTHER" id="PTHR36504">
    <property type="entry name" value="LIPOPOLYSACCHARIDE EXPORT SYSTEM PROTEIN LPTA"/>
    <property type="match status" value="1"/>
</dbReference>
<dbReference type="InterPro" id="IPR014340">
    <property type="entry name" value="LptA"/>
</dbReference>
<dbReference type="InterPro" id="IPR052037">
    <property type="entry name" value="LPS_export_LptA"/>
</dbReference>
<accession>A0A2I7N8D2</accession>
<proteinExistence type="inferred from homology"/>
<evidence type="ECO:0000256" key="4">
    <source>
        <dbReference type="HAMAP-Rule" id="MF_01914"/>
    </source>
</evidence>
<feature type="domain" description="Organic solvent tolerance-like N-terminal" evidence="5">
    <location>
        <begin position="30"/>
        <end position="139"/>
    </location>
</feature>
<evidence type="ECO:0000256" key="3">
    <source>
        <dbReference type="ARBA" id="ARBA00022764"/>
    </source>
</evidence>
<comment type="subcellular location">
    <subcellularLocation>
        <location evidence="4">Periplasm</location>
    </subcellularLocation>
</comment>
<keyword evidence="1 4" id="KW-0813">Transport</keyword>
<name>A0A2I7N8D2_9NEIS</name>
<gene>
    <name evidence="4 6" type="primary">lptA</name>
    <name evidence="6" type="ORF">CUN60_10470</name>
</gene>
<dbReference type="RefSeq" id="WP_102951990.1">
    <property type="nucleotide sequence ID" value="NZ_CP024847.1"/>
</dbReference>
<dbReference type="GO" id="GO:0043165">
    <property type="term" value="P:Gram-negative-bacterium-type cell outer membrane assembly"/>
    <property type="evidence" value="ECO:0007669"/>
    <property type="project" value="UniProtKB-UniRule"/>
</dbReference>
<comment type="subunit">
    <text evidence="4">Component of the lipopolysaccharide transport and assembly complex.</text>
</comment>
<reference evidence="7" key="1">
    <citation type="submission" date="2017-11" db="EMBL/GenBank/DDBJ databases">
        <authorList>
            <person name="Chan K.G."/>
            <person name="Lee L.S."/>
        </authorList>
    </citation>
    <scope>NUCLEOTIDE SEQUENCE [LARGE SCALE GENOMIC DNA]</scope>
    <source>
        <strain evidence="7">DSM 100970</strain>
    </source>
</reference>
<keyword evidence="7" id="KW-1185">Reference proteome</keyword>
<dbReference type="GO" id="GO:0001530">
    <property type="term" value="F:lipopolysaccharide binding"/>
    <property type="evidence" value="ECO:0007669"/>
    <property type="project" value="InterPro"/>
</dbReference>
<evidence type="ECO:0000313" key="7">
    <source>
        <dbReference type="Proteomes" id="UP000236655"/>
    </source>
</evidence>
<protein>
    <recommendedName>
        <fullName evidence="4">Lipopolysaccharide export system protein LptA</fullName>
    </recommendedName>
</protein>
<keyword evidence="2 4" id="KW-0732">Signal</keyword>
<dbReference type="Proteomes" id="UP000236655">
    <property type="component" value="Chromosome"/>
</dbReference>
<evidence type="ECO:0000313" key="6">
    <source>
        <dbReference type="EMBL" id="AUR52702.1"/>
    </source>
</evidence>
<keyword evidence="3 4" id="KW-0574">Periplasm</keyword>
<dbReference type="InterPro" id="IPR005653">
    <property type="entry name" value="OstA-like_N"/>
</dbReference>
<evidence type="ECO:0000256" key="1">
    <source>
        <dbReference type="ARBA" id="ARBA00022448"/>
    </source>
</evidence>
<dbReference type="EMBL" id="CP024847">
    <property type="protein sequence ID" value="AUR52702.1"/>
    <property type="molecule type" value="Genomic_DNA"/>
</dbReference>
<dbReference type="GO" id="GO:0009279">
    <property type="term" value="C:cell outer membrane"/>
    <property type="evidence" value="ECO:0007669"/>
    <property type="project" value="TreeGrafter"/>
</dbReference>
<dbReference type="GO" id="GO:0015920">
    <property type="term" value="P:lipopolysaccharide transport"/>
    <property type="evidence" value="ECO:0007669"/>
    <property type="project" value="UniProtKB-UniRule"/>
</dbReference>
<dbReference type="KEGG" id="nba:CUN60_10470"/>
<comment type="similarity">
    <text evidence="4">Belongs to the LptA family.</text>
</comment>
<comment type="function">
    <text evidence="4">Involved in the assembly of lipopolysaccharide (LPS). Required for the translocation of LPS from the inner membrane to the outer membrane.</text>
</comment>
<dbReference type="OrthoDB" id="5294855at2"/>
<evidence type="ECO:0000259" key="5">
    <source>
        <dbReference type="Pfam" id="PF03968"/>
    </source>
</evidence>
<dbReference type="PANTHER" id="PTHR36504:SF1">
    <property type="entry name" value="LIPOPOLYSACCHARIDE EXPORT SYSTEM PROTEIN LPTA"/>
    <property type="match status" value="1"/>
</dbReference>
<feature type="signal peptide" evidence="4">
    <location>
        <begin position="1"/>
        <end position="22"/>
    </location>
</feature>
<dbReference type="GO" id="GO:0030288">
    <property type="term" value="C:outer membrane-bounded periplasmic space"/>
    <property type="evidence" value="ECO:0007669"/>
    <property type="project" value="TreeGrafter"/>
</dbReference>
<sequence precursor="true">MKNKYLLFVLLFIIGTSSYALKTDASKPVEITADHATFDQKNMVSVFTGNVVITQGTLVVHSEKGTASQDKEGYQTIQLFGSPVTFSQLNDDGEKTEGQGNNFQYTTKTNLAVLSGRARVKKGDNLVIGDKLTYNTQSQIFTANSTDANGVTTTKSGRVTVILQPNQKAQDGNKQSGINLQ</sequence>